<reference evidence="2 3" key="1">
    <citation type="submission" date="2015-11" db="EMBL/GenBank/DDBJ databases">
        <title>Genomic analysis of 38 Legionella species identifies large and diverse effector repertoires.</title>
        <authorList>
            <person name="Burstein D."/>
            <person name="Amaro F."/>
            <person name="Zusman T."/>
            <person name="Lifshitz Z."/>
            <person name="Cohen O."/>
            <person name="Gilbert J.A."/>
            <person name="Pupko T."/>
            <person name="Shuman H.A."/>
            <person name="Segal G."/>
        </authorList>
    </citation>
    <scope>NUCLEOTIDE SEQUENCE [LARGE SCALE GENOMIC DNA]</scope>
    <source>
        <strain evidence="2 3">Mt.St.Helens-9</strain>
    </source>
</reference>
<evidence type="ECO:0000313" key="2">
    <source>
        <dbReference type="EMBL" id="KTD62129.1"/>
    </source>
</evidence>
<dbReference type="SMART" id="SM00421">
    <property type="entry name" value="HTH_LUXR"/>
    <property type="match status" value="1"/>
</dbReference>
<feature type="domain" description="HTH luxR-type" evidence="1">
    <location>
        <begin position="209"/>
        <end position="266"/>
    </location>
</feature>
<dbReference type="InterPro" id="IPR036388">
    <property type="entry name" value="WH-like_DNA-bd_sf"/>
</dbReference>
<dbReference type="STRING" id="452.Lspi_1979"/>
<proteinExistence type="predicted"/>
<dbReference type="Proteomes" id="UP000054877">
    <property type="component" value="Unassembled WGS sequence"/>
</dbReference>
<keyword evidence="3" id="KW-1185">Reference proteome</keyword>
<dbReference type="GO" id="GO:0006355">
    <property type="term" value="P:regulation of DNA-templated transcription"/>
    <property type="evidence" value="ECO:0007669"/>
    <property type="project" value="InterPro"/>
</dbReference>
<dbReference type="InterPro" id="IPR016032">
    <property type="entry name" value="Sig_transdc_resp-reg_C-effctor"/>
</dbReference>
<dbReference type="SUPFAM" id="SSF46894">
    <property type="entry name" value="C-terminal effector domain of the bipartite response regulators"/>
    <property type="match status" value="1"/>
</dbReference>
<dbReference type="GO" id="GO:0003677">
    <property type="term" value="F:DNA binding"/>
    <property type="evidence" value="ECO:0007669"/>
    <property type="project" value="InterPro"/>
</dbReference>
<gene>
    <name evidence="2" type="ORF">Lspi_1979</name>
</gene>
<name>A0A0W0YZ19_LEGSP</name>
<dbReference type="EMBL" id="LNYX01000030">
    <property type="protein sequence ID" value="KTD62129.1"/>
    <property type="molecule type" value="Genomic_DNA"/>
</dbReference>
<dbReference type="AlphaFoldDB" id="A0A0W0YZ19"/>
<comment type="caution">
    <text evidence="2">The sequence shown here is derived from an EMBL/GenBank/DDBJ whole genome shotgun (WGS) entry which is preliminary data.</text>
</comment>
<protein>
    <submittedName>
        <fullName evidence="2">LuxR family transcriptional regulator</fullName>
    </submittedName>
</protein>
<dbReference type="OrthoDB" id="5650388at2"/>
<sequence length="274" mass="32612">MNNFSHMLIHSNALKESFEHMIKNTPIDHFGYYIFDNDGYYFQLESDRDFFRDFLENELFLIMPFSESNSTRYEIYTSMIKEDVNIHKSLFDVAKKHSYYSFVNVIKNHNSHKEVFTFASKNNSMEIINYVINNRGFIIDLTDKIHKRLYSLYRKENCILLPKNLADKIRNFEDEHRGTNVVFGRTPIEGRINTSDEFDFSSLPFNISYYPFTAVEKDIIYLLFHGFNTNKSAEILDVSPRTIERHFEKIRKKLGCKNKLEILHSIILKSQKYL</sequence>
<dbReference type="PATRIC" id="fig|452.5.peg.2181"/>
<dbReference type="RefSeq" id="WP_058483899.1">
    <property type="nucleotide sequence ID" value="NZ_CAAAII010000007.1"/>
</dbReference>
<dbReference type="InterPro" id="IPR000792">
    <property type="entry name" value="Tscrpt_reg_LuxR_C"/>
</dbReference>
<organism evidence="2 3">
    <name type="scientific">Legionella spiritensis</name>
    <dbReference type="NCBI Taxonomy" id="452"/>
    <lineage>
        <taxon>Bacteria</taxon>
        <taxon>Pseudomonadati</taxon>
        <taxon>Pseudomonadota</taxon>
        <taxon>Gammaproteobacteria</taxon>
        <taxon>Legionellales</taxon>
        <taxon>Legionellaceae</taxon>
        <taxon>Legionella</taxon>
    </lineage>
</organism>
<dbReference type="Pfam" id="PF00196">
    <property type="entry name" value="GerE"/>
    <property type="match status" value="1"/>
</dbReference>
<evidence type="ECO:0000259" key="1">
    <source>
        <dbReference type="SMART" id="SM00421"/>
    </source>
</evidence>
<accession>A0A0W0YZ19</accession>
<evidence type="ECO:0000313" key="3">
    <source>
        <dbReference type="Proteomes" id="UP000054877"/>
    </source>
</evidence>
<dbReference type="Gene3D" id="1.10.10.10">
    <property type="entry name" value="Winged helix-like DNA-binding domain superfamily/Winged helix DNA-binding domain"/>
    <property type="match status" value="1"/>
</dbReference>